<evidence type="ECO:0000256" key="1">
    <source>
        <dbReference type="SAM" id="Phobius"/>
    </source>
</evidence>
<proteinExistence type="predicted"/>
<dbReference type="Proteomes" id="UP000504639">
    <property type="component" value="Chromosome W"/>
</dbReference>
<dbReference type="GeneID" id="116501379"/>
<keyword evidence="1" id="KW-0472">Membrane</keyword>
<dbReference type="RefSeq" id="XP_032062791.1">
    <property type="nucleotide sequence ID" value="XM_032206900.1"/>
</dbReference>
<organism evidence="2 3">
    <name type="scientific">Aythya fuligula</name>
    <name type="common">Tufted duck</name>
    <name type="synonym">Anas fuligula</name>
    <dbReference type="NCBI Taxonomy" id="219594"/>
    <lineage>
        <taxon>Eukaryota</taxon>
        <taxon>Metazoa</taxon>
        <taxon>Chordata</taxon>
        <taxon>Craniata</taxon>
        <taxon>Vertebrata</taxon>
        <taxon>Euteleostomi</taxon>
        <taxon>Archelosauria</taxon>
        <taxon>Archosauria</taxon>
        <taxon>Dinosauria</taxon>
        <taxon>Saurischia</taxon>
        <taxon>Theropoda</taxon>
        <taxon>Coelurosauria</taxon>
        <taxon>Aves</taxon>
        <taxon>Neognathae</taxon>
        <taxon>Galloanserae</taxon>
        <taxon>Anseriformes</taxon>
        <taxon>Anatidae</taxon>
        <taxon>Aythyinae</taxon>
        <taxon>Aythya</taxon>
    </lineage>
</organism>
<feature type="transmembrane region" description="Helical" evidence="1">
    <location>
        <begin position="49"/>
        <end position="66"/>
    </location>
</feature>
<dbReference type="KEGG" id="aful:116501379"/>
<evidence type="ECO:0000313" key="2">
    <source>
        <dbReference type="Proteomes" id="UP000504639"/>
    </source>
</evidence>
<accession>A0A6J3EGD1</accession>
<keyword evidence="1" id="KW-0812">Transmembrane</keyword>
<keyword evidence="1" id="KW-1133">Transmembrane helix</keyword>
<evidence type="ECO:0000313" key="3">
    <source>
        <dbReference type="RefSeq" id="XP_032062791.1"/>
    </source>
</evidence>
<gene>
    <name evidence="3" type="primary">LOC116501379</name>
</gene>
<keyword evidence="2" id="KW-1185">Reference proteome</keyword>
<sequence length="67" mass="7850">MTKGNRETPKTGRKMEHFQQGILKRTLLEKKKKKKKKVQSITKDDVKNYLLRNAFMLFTVVSVILGE</sequence>
<dbReference type="AlphaFoldDB" id="A0A6J3EGD1"/>
<reference evidence="3" key="1">
    <citation type="submission" date="2025-08" db="UniProtKB">
        <authorList>
            <consortium name="RefSeq"/>
        </authorList>
    </citation>
    <scope>IDENTIFICATION</scope>
    <source>
        <tissue evidence="3">Lung</tissue>
    </source>
</reference>
<dbReference type="InParanoid" id="A0A6J3EGD1"/>
<protein>
    <submittedName>
        <fullName evidence="3">Excitatory amino acid transporter 1-like</fullName>
    </submittedName>
</protein>
<name>A0A6J3EGD1_AYTFU</name>